<dbReference type="EMBL" id="CM055109">
    <property type="protein sequence ID" value="KAJ7523154.1"/>
    <property type="molecule type" value="Genomic_DNA"/>
</dbReference>
<proteinExistence type="predicted"/>
<reference evidence="2" key="1">
    <citation type="journal article" date="2024" name="Proc. Natl. Acad. Sci. U.S.A.">
        <title>Extraordinary preservation of gene collinearity over three hundred million years revealed in homosporous lycophytes.</title>
        <authorList>
            <person name="Li C."/>
            <person name="Wickell D."/>
            <person name="Kuo L.Y."/>
            <person name="Chen X."/>
            <person name="Nie B."/>
            <person name="Liao X."/>
            <person name="Peng D."/>
            <person name="Ji J."/>
            <person name="Jenkins J."/>
            <person name="Williams M."/>
            <person name="Shu S."/>
            <person name="Plott C."/>
            <person name="Barry K."/>
            <person name="Rajasekar S."/>
            <person name="Grimwood J."/>
            <person name="Han X."/>
            <person name="Sun S."/>
            <person name="Hou Z."/>
            <person name="He W."/>
            <person name="Dai G."/>
            <person name="Sun C."/>
            <person name="Schmutz J."/>
            <person name="Leebens-Mack J.H."/>
            <person name="Li F.W."/>
            <person name="Wang L."/>
        </authorList>
    </citation>
    <scope>NUCLEOTIDE SEQUENCE [LARGE SCALE GENOMIC DNA]</scope>
    <source>
        <strain evidence="2">cv. PW_Plant_1</strain>
    </source>
</reference>
<keyword evidence="2" id="KW-1185">Reference proteome</keyword>
<name>A0ACC2B060_DIPCM</name>
<comment type="caution">
    <text evidence="1">The sequence shown here is derived from an EMBL/GenBank/DDBJ whole genome shotgun (WGS) entry which is preliminary data.</text>
</comment>
<gene>
    <name evidence="1" type="ORF">O6H91_18G039400</name>
</gene>
<evidence type="ECO:0000313" key="1">
    <source>
        <dbReference type="EMBL" id="KAJ7523154.1"/>
    </source>
</evidence>
<dbReference type="Proteomes" id="UP001162992">
    <property type="component" value="Chromosome 18"/>
</dbReference>
<evidence type="ECO:0000313" key="2">
    <source>
        <dbReference type="Proteomes" id="UP001162992"/>
    </source>
</evidence>
<protein>
    <submittedName>
        <fullName evidence="1">Uncharacterized protein</fullName>
    </submittedName>
</protein>
<sequence>MGSSSCAQDTEAKSKDRSYVLSYSRGEAAMNTNQLDHVSPSEVSYSHAEGGEHHASSTLQEHDYIGLSEVSSSGDRVEALAALAAGGDFHLNLSETELRLGPPELQLGIGFPSQICAAEQPASMHLLPSKRLENVLLDPPKQAFPSAKFSFQETPSSKINSVNALPEGTSLASAAHKQQHLDREREEIQASAKDRQGSQGLQEKLGDLLQKNGFTGTKRMFAEAMRDSPAESRIGFPVIINSSLKGSSSPGDCDSISPPRAPVGWPPVQSFRKNSLPPQPKGFGKSERKSTLANPSKALAAGPGQSSSLLVKVYMDGLTIGRKVDLRMQNSYDKLFSTLEEMFRQYIHVLSTGRSSRQAVINPMHYEGKKLYFLCGSEYVLTYEDKDGDLMLVGDVPWGMFAGTVKRLRIMKGSEAIGLGRP</sequence>
<accession>A0ACC2B060</accession>
<organism evidence="1 2">
    <name type="scientific">Diphasiastrum complanatum</name>
    <name type="common">Issler's clubmoss</name>
    <name type="synonym">Lycopodium complanatum</name>
    <dbReference type="NCBI Taxonomy" id="34168"/>
    <lineage>
        <taxon>Eukaryota</taxon>
        <taxon>Viridiplantae</taxon>
        <taxon>Streptophyta</taxon>
        <taxon>Embryophyta</taxon>
        <taxon>Tracheophyta</taxon>
        <taxon>Lycopodiopsida</taxon>
        <taxon>Lycopodiales</taxon>
        <taxon>Lycopodiaceae</taxon>
        <taxon>Lycopodioideae</taxon>
        <taxon>Diphasiastrum</taxon>
    </lineage>
</organism>